<evidence type="ECO:0000313" key="3">
    <source>
        <dbReference type="Proteomes" id="UP000008694"/>
    </source>
</evidence>
<dbReference type="Pfam" id="PF14370">
    <property type="entry name" value="Topo_C_assoc"/>
    <property type="match status" value="1"/>
</dbReference>
<evidence type="ECO:0000259" key="1">
    <source>
        <dbReference type="Pfam" id="PF14370"/>
    </source>
</evidence>
<dbReference type="GO" id="GO:0003677">
    <property type="term" value="F:DNA binding"/>
    <property type="evidence" value="ECO:0007669"/>
    <property type="project" value="InterPro"/>
</dbReference>
<accession>D7MXU3</accession>
<dbReference type="Proteomes" id="UP000008694">
    <property type="component" value="Unassembled WGS sequence"/>
</dbReference>
<dbReference type="eggNOG" id="KOG0981">
    <property type="taxonomic scope" value="Eukaryota"/>
</dbReference>
<dbReference type="HOGENOM" id="CLU_2561411_0_0_1"/>
<dbReference type="Gramene" id="scaffold_59400002.1">
    <property type="protein sequence ID" value="scaffold_59400002.1"/>
    <property type="gene ID" value="scaffold_59400002.1"/>
</dbReference>
<dbReference type="GO" id="GO:0005694">
    <property type="term" value="C:chromosome"/>
    <property type="evidence" value="ECO:0007669"/>
    <property type="project" value="InterPro"/>
</dbReference>
<feature type="domain" description="Topoisomerase I C-terminal" evidence="1">
    <location>
        <begin position="15"/>
        <end position="82"/>
    </location>
</feature>
<dbReference type="EMBL" id="GL349095">
    <property type="protein sequence ID" value="EFH38640.1"/>
    <property type="molecule type" value="Genomic_DNA"/>
</dbReference>
<dbReference type="AlphaFoldDB" id="D7MXU3"/>
<reference evidence="3" key="1">
    <citation type="journal article" date="2011" name="Nat. Genet.">
        <title>The Arabidopsis lyrata genome sequence and the basis of rapid genome size change.</title>
        <authorList>
            <person name="Hu T.T."/>
            <person name="Pattyn P."/>
            <person name="Bakker E.G."/>
            <person name="Cao J."/>
            <person name="Cheng J.-F."/>
            <person name="Clark R.M."/>
            <person name="Fahlgren N."/>
            <person name="Fawcett J.A."/>
            <person name="Grimwood J."/>
            <person name="Gundlach H."/>
            <person name="Haberer G."/>
            <person name="Hollister J.D."/>
            <person name="Ossowski S."/>
            <person name="Ottilar R.P."/>
            <person name="Salamov A.A."/>
            <person name="Schneeberger K."/>
            <person name="Spannagl M."/>
            <person name="Wang X."/>
            <person name="Yang L."/>
            <person name="Nasrallah M.E."/>
            <person name="Bergelson J."/>
            <person name="Carrington J.C."/>
            <person name="Gaut B.S."/>
            <person name="Schmutz J."/>
            <person name="Mayer K.F.X."/>
            <person name="Van de Peer Y."/>
            <person name="Grigoriev I.V."/>
            <person name="Nordborg M."/>
            <person name="Weigel D."/>
            <person name="Guo Y.-L."/>
        </authorList>
    </citation>
    <scope>NUCLEOTIDE SEQUENCE [LARGE SCALE GENOMIC DNA]</scope>
    <source>
        <strain evidence="3">cv. MN47</strain>
    </source>
</reference>
<proteinExistence type="predicted"/>
<dbReference type="STRING" id="81972.D7MXU3"/>
<dbReference type="GO" id="GO:0007059">
    <property type="term" value="P:chromosome segregation"/>
    <property type="evidence" value="ECO:0007669"/>
    <property type="project" value="TreeGrafter"/>
</dbReference>
<dbReference type="InterPro" id="IPR025834">
    <property type="entry name" value="TopoI_C_dom"/>
</dbReference>
<keyword evidence="3" id="KW-1185">Reference proteome</keyword>
<name>D7MXU3_ARALL</name>
<organism evidence="3">
    <name type="scientific">Arabidopsis lyrata subsp. lyrata</name>
    <name type="common">Lyre-leaved rock-cress</name>
    <dbReference type="NCBI Taxonomy" id="81972"/>
    <lineage>
        <taxon>Eukaryota</taxon>
        <taxon>Viridiplantae</taxon>
        <taxon>Streptophyta</taxon>
        <taxon>Embryophyta</taxon>
        <taxon>Tracheophyta</taxon>
        <taxon>Spermatophyta</taxon>
        <taxon>Magnoliopsida</taxon>
        <taxon>eudicotyledons</taxon>
        <taxon>Gunneridae</taxon>
        <taxon>Pentapetalae</taxon>
        <taxon>rosids</taxon>
        <taxon>malvids</taxon>
        <taxon>Brassicales</taxon>
        <taxon>Brassicaceae</taxon>
        <taxon>Camelineae</taxon>
        <taxon>Arabidopsis</taxon>
    </lineage>
</organism>
<sequence>MFYRSWERMIAQHNVKIKKMEKLVHEKDDVKTVVLGKSKMIVTWLLGSLLAVAWFKCHEVPIEKSLLAKFAWAMVAEPGFKF</sequence>
<dbReference type="GO" id="GO:0003917">
    <property type="term" value="F:DNA topoisomerase type I (single strand cut, ATP-independent) activity"/>
    <property type="evidence" value="ECO:0007669"/>
    <property type="project" value="InterPro"/>
</dbReference>
<dbReference type="PANTHER" id="PTHR10290:SF16">
    <property type="entry name" value="DNA TOPOISOMERASE 1 ALPHA"/>
    <property type="match status" value="1"/>
</dbReference>
<gene>
    <name evidence="2" type="ORF">ARALYDRAFT_920810</name>
</gene>
<dbReference type="GO" id="GO:0006265">
    <property type="term" value="P:DNA topological change"/>
    <property type="evidence" value="ECO:0007669"/>
    <property type="project" value="InterPro"/>
</dbReference>
<dbReference type="Gene3D" id="1.10.132.10">
    <property type="match status" value="1"/>
</dbReference>
<dbReference type="InterPro" id="IPR051062">
    <property type="entry name" value="Topoisomerase_IB"/>
</dbReference>
<dbReference type="GO" id="GO:0005730">
    <property type="term" value="C:nucleolus"/>
    <property type="evidence" value="ECO:0007669"/>
    <property type="project" value="TreeGrafter"/>
</dbReference>
<protein>
    <recommendedName>
        <fullName evidence="1">Topoisomerase I C-terminal domain-containing protein</fullName>
    </recommendedName>
</protein>
<dbReference type="PANTHER" id="PTHR10290">
    <property type="entry name" value="DNA TOPOISOMERASE I"/>
    <property type="match status" value="1"/>
</dbReference>
<dbReference type="GO" id="GO:0006260">
    <property type="term" value="P:DNA replication"/>
    <property type="evidence" value="ECO:0007669"/>
    <property type="project" value="TreeGrafter"/>
</dbReference>
<dbReference type="InterPro" id="IPR014727">
    <property type="entry name" value="TopoI_cat_a/b-sub_euk"/>
</dbReference>
<evidence type="ECO:0000313" key="2">
    <source>
        <dbReference type="EMBL" id="EFH38640.1"/>
    </source>
</evidence>